<comment type="caution">
    <text evidence="3">The sequence shown here is derived from an EMBL/GenBank/DDBJ whole genome shotgun (WGS) entry which is preliminary data.</text>
</comment>
<gene>
    <name evidence="3" type="ORF">E5676_scaffold259G00780</name>
    <name evidence="2" type="ORF">E6C27_scaffold538G00500</name>
</gene>
<dbReference type="InterPro" id="IPR019557">
    <property type="entry name" value="AminoTfrase-like_pln_mobile"/>
</dbReference>
<dbReference type="OrthoDB" id="1750042at2759"/>
<dbReference type="Pfam" id="PF10536">
    <property type="entry name" value="PMD"/>
    <property type="match status" value="1"/>
</dbReference>
<feature type="domain" description="Aminotransferase-like plant mobile" evidence="1">
    <location>
        <begin position="2"/>
        <end position="131"/>
    </location>
</feature>
<evidence type="ECO:0000313" key="4">
    <source>
        <dbReference type="Proteomes" id="UP000321393"/>
    </source>
</evidence>
<evidence type="ECO:0000313" key="5">
    <source>
        <dbReference type="Proteomes" id="UP000321947"/>
    </source>
</evidence>
<dbReference type="PANTHER" id="PTHR46033:SF8">
    <property type="entry name" value="PROTEIN MAINTENANCE OF MERISTEMS-LIKE"/>
    <property type="match status" value="1"/>
</dbReference>
<evidence type="ECO:0000259" key="1">
    <source>
        <dbReference type="Pfam" id="PF10536"/>
    </source>
</evidence>
<proteinExistence type="predicted"/>
<evidence type="ECO:0000313" key="2">
    <source>
        <dbReference type="EMBL" id="KAA0065878.1"/>
    </source>
</evidence>
<dbReference type="AlphaFoldDB" id="A0A5D3CY94"/>
<dbReference type="Proteomes" id="UP000321947">
    <property type="component" value="Unassembled WGS sequence"/>
</dbReference>
<dbReference type="PANTHER" id="PTHR46033">
    <property type="entry name" value="PROTEIN MAIN-LIKE 2"/>
    <property type="match status" value="1"/>
</dbReference>
<sequence>MDGESIVRSLTYNWKQVCEDFLEVLLPDMKGQWLSLPWLPEQFTELPPDANVVSVQRYTRAYIMQLIGGFLFADNSHILVHCMFLLLLSDFDLVGMYSCGTASLTWLYKKLCEACNAQYLEIADPLMLLQINWTPYTSNIVALLPDQCHSGQVVWTYVDHMVCFHIIEKHQGDRVLRQFGMLQMPPTFSFTDPILHQIDLEGKYD</sequence>
<evidence type="ECO:0000313" key="3">
    <source>
        <dbReference type="EMBL" id="TYK15139.1"/>
    </source>
</evidence>
<reference evidence="4 5" key="1">
    <citation type="submission" date="2019-08" db="EMBL/GenBank/DDBJ databases">
        <title>Draft genome sequences of two oriental melons (Cucumis melo L. var makuwa).</title>
        <authorList>
            <person name="Kwon S.-Y."/>
        </authorList>
    </citation>
    <scope>NUCLEOTIDE SEQUENCE [LARGE SCALE GENOMIC DNA]</scope>
    <source>
        <strain evidence="5">cv. Chang Bougi</strain>
        <strain evidence="4">cv. SW 3</strain>
        <tissue evidence="3">Leaf</tissue>
    </source>
</reference>
<dbReference type="GO" id="GO:0010073">
    <property type="term" value="P:meristem maintenance"/>
    <property type="evidence" value="ECO:0007669"/>
    <property type="project" value="InterPro"/>
</dbReference>
<dbReference type="EMBL" id="SSTE01001018">
    <property type="protein sequence ID" value="KAA0065878.1"/>
    <property type="molecule type" value="Genomic_DNA"/>
</dbReference>
<dbReference type="EMBL" id="SSTD01008710">
    <property type="protein sequence ID" value="TYK15139.1"/>
    <property type="molecule type" value="Genomic_DNA"/>
</dbReference>
<dbReference type="InterPro" id="IPR044824">
    <property type="entry name" value="MAIN-like"/>
</dbReference>
<dbReference type="Proteomes" id="UP000321393">
    <property type="component" value="Unassembled WGS sequence"/>
</dbReference>
<protein>
    <submittedName>
        <fullName evidence="3">Serine/threonine-protein phosphatase 7 long form-like protein</fullName>
    </submittedName>
</protein>
<organism evidence="3 5">
    <name type="scientific">Cucumis melo var. makuwa</name>
    <name type="common">Oriental melon</name>
    <dbReference type="NCBI Taxonomy" id="1194695"/>
    <lineage>
        <taxon>Eukaryota</taxon>
        <taxon>Viridiplantae</taxon>
        <taxon>Streptophyta</taxon>
        <taxon>Embryophyta</taxon>
        <taxon>Tracheophyta</taxon>
        <taxon>Spermatophyta</taxon>
        <taxon>Magnoliopsida</taxon>
        <taxon>eudicotyledons</taxon>
        <taxon>Gunneridae</taxon>
        <taxon>Pentapetalae</taxon>
        <taxon>rosids</taxon>
        <taxon>fabids</taxon>
        <taxon>Cucurbitales</taxon>
        <taxon>Cucurbitaceae</taxon>
        <taxon>Benincaseae</taxon>
        <taxon>Cucumis</taxon>
    </lineage>
</organism>
<accession>A0A5D3CY94</accession>
<name>A0A5D3CY94_CUCMM</name>